<gene>
    <name evidence="1" type="ORF">METZ01_LOCUS199200</name>
</gene>
<evidence type="ECO:0000313" key="1">
    <source>
        <dbReference type="EMBL" id="SVB46346.1"/>
    </source>
</evidence>
<reference evidence="1" key="1">
    <citation type="submission" date="2018-05" db="EMBL/GenBank/DDBJ databases">
        <authorList>
            <person name="Lanie J.A."/>
            <person name="Ng W.-L."/>
            <person name="Kazmierczak K.M."/>
            <person name="Andrzejewski T.M."/>
            <person name="Davidsen T.M."/>
            <person name="Wayne K.J."/>
            <person name="Tettelin H."/>
            <person name="Glass J.I."/>
            <person name="Rusch D."/>
            <person name="Podicherti R."/>
            <person name="Tsui H.-C.T."/>
            <person name="Winkler M.E."/>
        </authorList>
    </citation>
    <scope>NUCLEOTIDE SEQUENCE</scope>
</reference>
<protein>
    <submittedName>
        <fullName evidence="1">Uncharacterized protein</fullName>
    </submittedName>
</protein>
<dbReference type="EMBL" id="UINC01042980">
    <property type="protein sequence ID" value="SVB46346.1"/>
    <property type="molecule type" value="Genomic_DNA"/>
</dbReference>
<name>A0A382E6E2_9ZZZZ</name>
<sequence length="61" mass="6371">MSWSATSGGEARSELSRAISAQLTRASEALNVGKDLASTVHEARRAIKCARGIITLGGFPI</sequence>
<proteinExistence type="predicted"/>
<organism evidence="1">
    <name type="scientific">marine metagenome</name>
    <dbReference type="NCBI Taxonomy" id="408172"/>
    <lineage>
        <taxon>unclassified sequences</taxon>
        <taxon>metagenomes</taxon>
        <taxon>ecological metagenomes</taxon>
    </lineage>
</organism>
<accession>A0A382E6E2</accession>
<dbReference type="AlphaFoldDB" id="A0A382E6E2"/>